<dbReference type="Proteomes" id="UP001152320">
    <property type="component" value="Chromosome 1"/>
</dbReference>
<protein>
    <submittedName>
        <fullName evidence="2">Protein NLRC5</fullName>
    </submittedName>
</protein>
<dbReference type="PANTHER" id="PTHR46312">
    <property type="entry name" value="NACHT DOMAIN-CONTAINING PROTEIN"/>
    <property type="match status" value="1"/>
</dbReference>
<comment type="caution">
    <text evidence="2">The sequence shown here is derived from an EMBL/GenBank/DDBJ whole genome shotgun (WGS) entry which is preliminary data.</text>
</comment>
<proteinExistence type="predicted"/>
<dbReference type="InterPro" id="IPR007111">
    <property type="entry name" value="NACHT_NTPase"/>
</dbReference>
<dbReference type="Gene3D" id="3.40.50.300">
    <property type="entry name" value="P-loop containing nucleotide triphosphate hydrolases"/>
    <property type="match status" value="1"/>
</dbReference>
<dbReference type="PANTHER" id="PTHR46312:SF2">
    <property type="entry name" value="NUCLEOTIDE-BINDING OLIGOMERIZATION DOMAIN-CONTAINING PROTEIN 2-LIKE"/>
    <property type="match status" value="1"/>
</dbReference>
<dbReference type="Pfam" id="PF05729">
    <property type="entry name" value="NACHT"/>
    <property type="match status" value="1"/>
</dbReference>
<dbReference type="OrthoDB" id="427518at2759"/>
<dbReference type="PROSITE" id="PS50837">
    <property type="entry name" value="NACHT"/>
    <property type="match status" value="1"/>
</dbReference>
<organism evidence="2 3">
    <name type="scientific">Holothuria leucospilota</name>
    <name type="common">Black long sea cucumber</name>
    <name type="synonym">Mertensiothuria leucospilota</name>
    <dbReference type="NCBI Taxonomy" id="206669"/>
    <lineage>
        <taxon>Eukaryota</taxon>
        <taxon>Metazoa</taxon>
        <taxon>Echinodermata</taxon>
        <taxon>Eleutherozoa</taxon>
        <taxon>Echinozoa</taxon>
        <taxon>Holothuroidea</taxon>
        <taxon>Aspidochirotacea</taxon>
        <taxon>Aspidochirotida</taxon>
        <taxon>Holothuriidae</taxon>
        <taxon>Holothuria</taxon>
    </lineage>
</organism>
<evidence type="ECO:0000313" key="2">
    <source>
        <dbReference type="EMBL" id="KAJ8050458.1"/>
    </source>
</evidence>
<accession>A0A9Q1HM04</accession>
<evidence type="ECO:0000313" key="3">
    <source>
        <dbReference type="Proteomes" id="UP001152320"/>
    </source>
</evidence>
<gene>
    <name evidence="2" type="ORF">HOLleu_03671</name>
</gene>
<dbReference type="EMBL" id="JAIZAY010000001">
    <property type="protein sequence ID" value="KAJ8050458.1"/>
    <property type="molecule type" value="Genomic_DNA"/>
</dbReference>
<evidence type="ECO:0000259" key="1">
    <source>
        <dbReference type="PROSITE" id="PS50837"/>
    </source>
</evidence>
<dbReference type="SUPFAM" id="SSF52540">
    <property type="entry name" value="P-loop containing nucleoside triphosphate hydrolases"/>
    <property type="match status" value="1"/>
</dbReference>
<feature type="domain" description="NACHT" evidence="1">
    <location>
        <begin position="191"/>
        <end position="315"/>
    </location>
</feature>
<name>A0A9Q1HM04_HOLLE</name>
<dbReference type="AlphaFoldDB" id="A0A9Q1HM04"/>
<dbReference type="InterPro" id="IPR027417">
    <property type="entry name" value="P-loop_NTPase"/>
</dbReference>
<sequence length="588" mass="68260">MADFSNDISINPPEAVLTDTSKAKQDFGLFLREVSSLLPFITVKEIAPFFRYSTEEIGEYEHQENPGYVFISSLNQKHIIHPGDISKLTNALKIVDMHDVAQEVSVVFRRNREKAKVIVLKKIFIEELKKTYRDVHNNLKPMPFKPEKRFLVDQLFIDRGIYLITKEGIRTSRQKLESYHDMFDESKITSTRIILSSKAGYGKSTLALKLASDWANKCKDSPLADVEILIFLRLRQFDSSISICKAIQKYLLSDESELNESDVEKILFDSQSVVMVLEGFDKYVHKGKHEDDDVISILKGRMFPNFRVILTTTPSCKPGFMNPTTAEVTLEGFDLEARNEYIRKALLTDDEEMFTKVTQHINENLVMRDLCEIPFVFAMVLNLIQEEEEGERIPFWFISITGFVRYVIGSICEHKKEKMRKADRKKYDKFKDDHEKLDKVCFKHLSEGVEVTKWISDDLQKIIGKDLYDYYIAVEILVQEEEFVVDTSPHAATSSLIVRKTYARMRYKLLMQWFAAHHIAKRATKFFKGYSDSDLKKLLDKNLHYVFLFTCGINPHATSNIVDFLIRQRPDNCEQLVNLCKQEEKLGH</sequence>
<keyword evidence="3" id="KW-1185">Reference proteome</keyword>
<reference evidence="2" key="1">
    <citation type="submission" date="2021-10" db="EMBL/GenBank/DDBJ databases">
        <title>Tropical sea cucumber genome reveals ecological adaptation and Cuvierian tubules defense mechanism.</title>
        <authorList>
            <person name="Chen T."/>
        </authorList>
    </citation>
    <scope>NUCLEOTIDE SEQUENCE</scope>
    <source>
        <strain evidence="2">Nanhai2018</strain>
        <tissue evidence="2">Muscle</tissue>
    </source>
</reference>